<keyword evidence="1" id="KW-0472">Membrane</keyword>
<feature type="transmembrane region" description="Helical" evidence="1">
    <location>
        <begin position="74"/>
        <end position="103"/>
    </location>
</feature>
<name>A0A8T8K462_9EURY</name>
<reference evidence="2" key="1">
    <citation type="submission" date="2020-07" db="EMBL/GenBank/DDBJ databases">
        <title>Methanobacterium. sp. MethCan genome.</title>
        <authorList>
            <person name="Postec A."/>
            <person name="Quemeneur M."/>
        </authorList>
    </citation>
    <scope>NUCLEOTIDE SEQUENCE</scope>
    <source>
        <strain evidence="2">MethCAN</strain>
    </source>
</reference>
<keyword evidence="1" id="KW-1133">Transmembrane helix</keyword>
<dbReference type="EMBL" id="CP058560">
    <property type="protein sequence ID" value="QUH23336.1"/>
    <property type="molecule type" value="Genomic_DNA"/>
</dbReference>
<evidence type="ECO:0000313" key="3">
    <source>
        <dbReference type="Proteomes" id="UP000681041"/>
    </source>
</evidence>
<dbReference type="KEGG" id="meme:HYG87_05965"/>
<organism evidence="2 3">
    <name type="scientific">Methanobacterium alkalithermotolerans</name>
    <dbReference type="NCBI Taxonomy" id="2731220"/>
    <lineage>
        <taxon>Archaea</taxon>
        <taxon>Methanobacteriati</taxon>
        <taxon>Methanobacteriota</taxon>
        <taxon>Methanomada group</taxon>
        <taxon>Methanobacteria</taxon>
        <taxon>Methanobacteriales</taxon>
        <taxon>Methanobacteriaceae</taxon>
        <taxon>Methanobacterium</taxon>
    </lineage>
</organism>
<feature type="transmembrane region" description="Helical" evidence="1">
    <location>
        <begin position="20"/>
        <end position="45"/>
    </location>
</feature>
<dbReference type="RefSeq" id="WP_211532293.1">
    <property type="nucleotide sequence ID" value="NZ_CP058560.1"/>
</dbReference>
<dbReference type="GeneID" id="64820292"/>
<dbReference type="InterPro" id="IPR025098">
    <property type="entry name" value="DUF4013"/>
</dbReference>
<dbReference type="OrthoDB" id="107590at2157"/>
<feature type="transmembrane region" description="Helical" evidence="1">
    <location>
        <begin position="196"/>
        <end position="216"/>
    </location>
</feature>
<keyword evidence="3" id="KW-1185">Reference proteome</keyword>
<feature type="transmembrane region" description="Helical" evidence="1">
    <location>
        <begin position="109"/>
        <end position="132"/>
    </location>
</feature>
<proteinExistence type="predicted"/>
<feature type="transmembrane region" description="Helical" evidence="1">
    <location>
        <begin position="167"/>
        <end position="190"/>
    </location>
</feature>
<keyword evidence="1" id="KW-0812">Transmembrane</keyword>
<gene>
    <name evidence="2" type="ORF">HYG87_05965</name>
</gene>
<evidence type="ECO:0000313" key="2">
    <source>
        <dbReference type="EMBL" id="QUH23336.1"/>
    </source>
</evidence>
<evidence type="ECO:0000256" key="1">
    <source>
        <dbReference type="SAM" id="Phobius"/>
    </source>
</evidence>
<sequence>MNLSEILSESFKYPLSNLKRMLILGILLALNILIIPAILSMGYYIRIIESSFQGSNELPPFNEWGKMFADGLKYIVVLLIYLGIPAFIGSFIGSMLMFFIIYTDLNQTMGIYTFMAILYSVIILITIVPYFVSFMGITRMVRENSLKAAFEFTPVINVIKGFGTMRYIAAIVFISILNFALILISLISQLVTTNLIIIYGISIAMSLFINSYLWGFQGRLISNIYQEGSKEYNLTE</sequence>
<accession>A0A8T8K462</accession>
<dbReference type="AlphaFoldDB" id="A0A8T8K462"/>
<protein>
    <submittedName>
        <fullName evidence="2">DUF4013 domain-containing protein</fullName>
    </submittedName>
</protein>
<dbReference type="Proteomes" id="UP000681041">
    <property type="component" value="Chromosome"/>
</dbReference>
<dbReference type="Pfam" id="PF13197">
    <property type="entry name" value="DUF4013"/>
    <property type="match status" value="1"/>
</dbReference>